<dbReference type="Pfam" id="PF13855">
    <property type="entry name" value="LRR_8"/>
    <property type="match status" value="1"/>
</dbReference>
<dbReference type="FunFam" id="3.80.10.10:FF:000076">
    <property type="entry name" value="protein lap4 isoform X23"/>
    <property type="match status" value="1"/>
</dbReference>
<dbReference type="InterPro" id="IPR050614">
    <property type="entry name" value="Synaptic_Scaffolding_LAP-MAGUK"/>
</dbReference>
<dbReference type="OrthoDB" id="2187496at2759"/>
<dbReference type="InterPro" id="IPR001611">
    <property type="entry name" value="Leu-rich_rpt"/>
</dbReference>
<dbReference type="SUPFAM" id="SSF50156">
    <property type="entry name" value="PDZ domain-like"/>
    <property type="match status" value="4"/>
</dbReference>
<dbReference type="GO" id="GO:0098968">
    <property type="term" value="P:neurotransmitter receptor transport postsynaptic membrane to endosome"/>
    <property type="evidence" value="ECO:0007669"/>
    <property type="project" value="TreeGrafter"/>
</dbReference>
<proteinExistence type="predicted"/>
<keyword evidence="6" id="KW-1185">Reference proteome</keyword>
<evidence type="ECO:0000256" key="2">
    <source>
        <dbReference type="ARBA" id="ARBA00022737"/>
    </source>
</evidence>
<dbReference type="InterPro" id="IPR032675">
    <property type="entry name" value="LRR_dom_sf"/>
</dbReference>
<feature type="compositionally biased region" description="Low complexity" evidence="4">
    <location>
        <begin position="939"/>
        <end position="950"/>
    </location>
</feature>
<feature type="domain" description="PDZ" evidence="5">
    <location>
        <begin position="1138"/>
        <end position="1230"/>
    </location>
</feature>
<feature type="domain" description="PDZ" evidence="5">
    <location>
        <begin position="802"/>
        <end position="890"/>
    </location>
</feature>
<protein>
    <submittedName>
        <fullName evidence="7">Protein lap4 isoform X1</fullName>
    </submittedName>
</protein>
<dbReference type="PROSITE" id="PS51450">
    <property type="entry name" value="LRR"/>
    <property type="match status" value="4"/>
</dbReference>
<feature type="compositionally biased region" description="Polar residues" evidence="4">
    <location>
        <begin position="475"/>
        <end position="484"/>
    </location>
</feature>
<feature type="domain" description="PDZ" evidence="5">
    <location>
        <begin position="1041"/>
        <end position="1131"/>
    </location>
</feature>
<dbReference type="CDD" id="cd06701">
    <property type="entry name" value="PDZ4_Scribble-like"/>
    <property type="match status" value="1"/>
</dbReference>
<dbReference type="FunFam" id="3.80.10.10:FF:000118">
    <property type="entry name" value="Leucine rich repeat containing 7"/>
    <property type="match status" value="1"/>
</dbReference>
<feature type="compositionally biased region" description="Acidic residues" evidence="4">
    <location>
        <begin position="442"/>
        <end position="454"/>
    </location>
</feature>
<dbReference type="GO" id="GO:0016323">
    <property type="term" value="C:basolateral plasma membrane"/>
    <property type="evidence" value="ECO:0007669"/>
    <property type="project" value="TreeGrafter"/>
</dbReference>
<dbReference type="GO" id="GO:0019901">
    <property type="term" value="F:protein kinase binding"/>
    <property type="evidence" value="ECO:0007669"/>
    <property type="project" value="TreeGrafter"/>
</dbReference>
<dbReference type="SMART" id="SM00228">
    <property type="entry name" value="PDZ"/>
    <property type="match status" value="4"/>
</dbReference>
<dbReference type="RefSeq" id="XP_025417494.1">
    <property type="nucleotide sequence ID" value="XM_025561709.1"/>
</dbReference>
<dbReference type="GO" id="GO:0045197">
    <property type="term" value="P:establishment or maintenance of epithelial cell apical/basal polarity"/>
    <property type="evidence" value="ECO:0007669"/>
    <property type="project" value="TreeGrafter"/>
</dbReference>
<dbReference type="SUPFAM" id="SSF52058">
    <property type="entry name" value="L domain-like"/>
    <property type="match status" value="2"/>
</dbReference>
<feature type="region of interest" description="Disordered" evidence="4">
    <location>
        <begin position="895"/>
        <end position="956"/>
    </location>
</feature>
<dbReference type="GO" id="GO:0098609">
    <property type="term" value="P:cell-cell adhesion"/>
    <property type="evidence" value="ECO:0007669"/>
    <property type="project" value="TreeGrafter"/>
</dbReference>
<dbReference type="GO" id="GO:0043113">
    <property type="term" value="P:receptor clustering"/>
    <property type="evidence" value="ECO:0007669"/>
    <property type="project" value="TreeGrafter"/>
</dbReference>
<dbReference type="InterPro" id="IPR036034">
    <property type="entry name" value="PDZ_sf"/>
</dbReference>
<dbReference type="GO" id="GO:0098887">
    <property type="term" value="P:neurotransmitter receptor transport, endosome to postsynaptic membrane"/>
    <property type="evidence" value="ECO:0007669"/>
    <property type="project" value="TreeGrafter"/>
</dbReference>
<feature type="compositionally biased region" description="Polar residues" evidence="4">
    <location>
        <begin position="458"/>
        <end position="468"/>
    </location>
</feature>
<dbReference type="FunFam" id="2.30.42.10:FF:000064">
    <property type="entry name" value="protein lap4 isoform X1"/>
    <property type="match status" value="1"/>
</dbReference>
<name>A0A8B8G2N2_9HEMI</name>
<feature type="coiled-coil region" evidence="3">
    <location>
        <begin position="1271"/>
        <end position="1298"/>
    </location>
</feature>
<dbReference type="CDD" id="cd06703">
    <property type="entry name" value="PDZ2_Scribble-like"/>
    <property type="match status" value="1"/>
</dbReference>
<evidence type="ECO:0000259" key="5">
    <source>
        <dbReference type="PROSITE" id="PS50106"/>
    </source>
</evidence>
<dbReference type="InterPro" id="IPR055414">
    <property type="entry name" value="LRR_R13L4/SHOC2-like"/>
</dbReference>
<evidence type="ECO:0000313" key="7">
    <source>
        <dbReference type="RefSeq" id="XP_025417494.1"/>
    </source>
</evidence>
<feature type="region of interest" description="Disordered" evidence="4">
    <location>
        <begin position="433"/>
        <end position="535"/>
    </location>
</feature>
<sequence>MFRCIPIFKGCNRQVECVDKRHSSLNSVPEEILRYARSLEELLLDANHLRELPKNFFRLQRLRKLGLSDNEIHRLPPEIQCFENLVELDVSRNDIPDIPDEIRSLRLLQVADFSSNPIPKLPSGFSQLHNLTTLGLNDMSLSNLPADFGLLTNLKSLELRENLLTSLPLSLSQLTRLERLDLGDNEIDHLPHHIGNLPVLQELWLDHNHLQHLPAEIGNLKQLACLDVSENRLEDIPEEIGGLENLTDLHLSQNVIEILPNGIGELTRLMILKVDQNRLTMLNDRIGCCENLQELILTENFLVELPVTIGKLVNLTNLNVDRNSLHCLPTDIGNLCQLGILSLRDNKLQYLPNEVGNCVELHVLDVSGNNLQYLPFSLASLNLKAVWLSKNQAQPMLNFQTDEDEKTGEQVLTCFLLPQLEIRGEANGLITGDYDQSLCSPPDEEPTSETEDNEWENKANSRTTSVQFTGDIKTEPNTNTSFVRHNTPHPRELKAKATKLFGKTKSNESSLTDSQKGDDSTEKSNENEVLNDKHSEEVESIVEINSILEEETNEEKSVVFHPSSNFDADIQNRPLKLHRRDTPHHLKNKRITIDANLIEQQEAQLISNENEKMLNSLSEDKSAVLYPTPPESLVDHTVLDGEMIGKEELLEVKIERTSAGLGLSIAGGRNSTPFKGNDEGIFVSRLTPDGPAELAGLRVGDKVLTANGHSLVDVDHYTSVEVLRSCGSVLVLQILRETHPHPKDWAIHIPGDSASSSLNNSRAASVISHHNYEHTNGHTSDRNRKTPELLKELDSTKKQIVYTTLIRDQNGLGFSIAGGKGCTPFKENTEAIFISRITEGGAAEKDGKLQVGDQVISINGIDVTGARHDQAVSMLTGLERFVRLVCERLVDTQYSDSESHNSVSPSIVPTKSRSYMSPKTPPPAPPQTPPKPAPRKLVSQSSSISSDSESVQPKPLTNEDFEAMIPQRFQKNIKNQVEEQPVSVVTTLTIKKPSNLNGIEFKDSPTTLGRVTETITKSTFTETVVTRVTDNSLPNSVIIETVTLVKEGGSWGFSIIGGTDHPCIPFGLQEHGIFISHIVRNGIAESSGKLRMGDRLLKVNDEDVTKMTHQDAVLTLLKPTEEITLTVQHDPLPDNFQELTIIREPNEKLGMHIKGGLRGHRGNPLDKTDEGVFISKINSGGAAKRDGRLKVGLRLLEVNDVSLLGVTHQEAVNCLRTAGQQIHMIVCKGYDKAEVERLVNEGKLRRDSRSISQSVSSLDRDDEDSEVIKQEMEIKKELAEWENQEKLLKEELENMELDEVKEKSTQEKVLDVVRAAEMLTLNSSEPNSVKPKSPGGPKSGDIQKTTTIVMSKHTLAPQADKVVIQKRSNISPPKPPLSKSTRPSKHIHFQNIPCDNPPLRTIVVEQPKPTRVEMMPYVTKVNTLPADQYCVPDFTDVESSSSLETSQSQELPPINYSTHPSTPHWLEIYNDTPSLLTYYNAVNNSCEQNVGPKASVSDKMKFFEKAMEEHHNPSPKPERVFSFLSKDEVEKMKQEEEQKMGTLIKKRLNQQNKFVEDDYFDDEDDNDGALIFENTQSIEPPKKVDANMCVRTAKAEKRMKERLSQEGIVSCENNKELSPSEQRALNAEKKAAWRQARLKSLEQDALQAQIVIKELSEISESKSTNGGDADSEEMPDTQSKEYTENKTLECLRPTSEDFPRLRLRESPVQTKVLERETVVGESVSLRTEQYVDHVSGQLKVRTVEIIEKVIEKEVETTKEKIVSLELSTPETEIPIEEGTEDGELQEKKPSSNTTGKKRRRKRTKSTDKQTV</sequence>
<organism evidence="6 7">
    <name type="scientific">Sipha flava</name>
    <name type="common">yellow sugarcane aphid</name>
    <dbReference type="NCBI Taxonomy" id="143950"/>
    <lineage>
        <taxon>Eukaryota</taxon>
        <taxon>Metazoa</taxon>
        <taxon>Ecdysozoa</taxon>
        <taxon>Arthropoda</taxon>
        <taxon>Hexapoda</taxon>
        <taxon>Insecta</taxon>
        <taxon>Pterygota</taxon>
        <taxon>Neoptera</taxon>
        <taxon>Paraneoptera</taxon>
        <taxon>Hemiptera</taxon>
        <taxon>Sternorrhyncha</taxon>
        <taxon>Aphidomorpha</taxon>
        <taxon>Aphidoidea</taxon>
        <taxon>Aphididae</taxon>
        <taxon>Sipha</taxon>
    </lineage>
</organism>
<keyword evidence="3" id="KW-0175">Coiled coil</keyword>
<feature type="region of interest" description="Disordered" evidence="4">
    <location>
        <begin position="1322"/>
        <end position="1342"/>
    </location>
</feature>
<evidence type="ECO:0000256" key="4">
    <source>
        <dbReference type="SAM" id="MobiDB-lite"/>
    </source>
</evidence>
<dbReference type="PANTHER" id="PTHR23119">
    <property type="entry name" value="DISCS LARGE"/>
    <property type="match status" value="1"/>
</dbReference>
<dbReference type="Pfam" id="PF23598">
    <property type="entry name" value="LRR_14"/>
    <property type="match status" value="1"/>
</dbReference>
<feature type="region of interest" description="Disordered" evidence="4">
    <location>
        <begin position="1657"/>
        <end position="1686"/>
    </location>
</feature>
<dbReference type="GO" id="GO:0014069">
    <property type="term" value="C:postsynaptic density"/>
    <property type="evidence" value="ECO:0007669"/>
    <property type="project" value="TreeGrafter"/>
</dbReference>
<dbReference type="Gene3D" id="3.80.10.10">
    <property type="entry name" value="Ribonuclease Inhibitor"/>
    <property type="match status" value="3"/>
</dbReference>
<feature type="compositionally biased region" description="Pro residues" evidence="4">
    <location>
        <begin position="919"/>
        <end position="932"/>
    </location>
</feature>
<gene>
    <name evidence="7" type="primary">LOC112688490</name>
</gene>
<dbReference type="GO" id="GO:0005912">
    <property type="term" value="C:adherens junction"/>
    <property type="evidence" value="ECO:0007669"/>
    <property type="project" value="TreeGrafter"/>
</dbReference>
<dbReference type="CTD" id="23513"/>
<evidence type="ECO:0000313" key="6">
    <source>
        <dbReference type="Proteomes" id="UP000694846"/>
    </source>
</evidence>
<dbReference type="PROSITE" id="PS50106">
    <property type="entry name" value="PDZ"/>
    <property type="match status" value="4"/>
</dbReference>
<evidence type="ECO:0000256" key="1">
    <source>
        <dbReference type="ARBA" id="ARBA00022614"/>
    </source>
</evidence>
<dbReference type="SMART" id="SM00364">
    <property type="entry name" value="LRR_BAC"/>
    <property type="match status" value="8"/>
</dbReference>
<dbReference type="GeneID" id="112688490"/>
<dbReference type="FunFam" id="2.30.42.10:FF:000074">
    <property type="entry name" value="protein scribble homolog isoform X2"/>
    <property type="match status" value="1"/>
</dbReference>
<feature type="region of interest" description="Disordered" evidence="4">
    <location>
        <begin position="1765"/>
        <end position="1811"/>
    </location>
</feature>
<dbReference type="GO" id="GO:0045211">
    <property type="term" value="C:postsynaptic membrane"/>
    <property type="evidence" value="ECO:0007669"/>
    <property type="project" value="TreeGrafter"/>
</dbReference>
<dbReference type="CDD" id="cd06704">
    <property type="entry name" value="PDZ1_Scribble-like"/>
    <property type="match status" value="1"/>
</dbReference>
<dbReference type="SMART" id="SM00369">
    <property type="entry name" value="LRR_TYP"/>
    <property type="match status" value="14"/>
</dbReference>
<keyword evidence="2" id="KW-0677">Repeat</keyword>
<feature type="domain" description="PDZ" evidence="5">
    <location>
        <begin position="651"/>
        <end position="738"/>
    </location>
</feature>
<accession>A0A8B8G2N2</accession>
<feature type="compositionally biased region" description="Polar residues" evidence="4">
    <location>
        <begin position="895"/>
        <end position="917"/>
    </location>
</feature>
<reference evidence="7" key="1">
    <citation type="submission" date="2025-08" db="UniProtKB">
        <authorList>
            <consortium name="RefSeq"/>
        </authorList>
    </citation>
    <scope>IDENTIFICATION</scope>
    <source>
        <tissue evidence="7">Whole body</tissue>
    </source>
</reference>
<dbReference type="Pfam" id="PF00595">
    <property type="entry name" value="PDZ"/>
    <property type="match status" value="4"/>
</dbReference>
<evidence type="ECO:0000256" key="3">
    <source>
        <dbReference type="SAM" id="Coils"/>
    </source>
</evidence>
<feature type="compositionally biased region" description="Basic and acidic residues" evidence="4">
    <location>
        <begin position="515"/>
        <end position="535"/>
    </location>
</feature>
<dbReference type="InterPro" id="IPR001478">
    <property type="entry name" value="PDZ"/>
</dbReference>
<dbReference type="Gene3D" id="2.30.42.10">
    <property type="match status" value="4"/>
</dbReference>
<feature type="compositionally biased region" description="Acidic residues" evidence="4">
    <location>
        <begin position="1773"/>
        <end position="1783"/>
    </location>
</feature>
<dbReference type="SMART" id="SM00365">
    <property type="entry name" value="LRR_SD22"/>
    <property type="match status" value="5"/>
</dbReference>
<keyword evidence="1" id="KW-0433">Leucine-rich repeat</keyword>
<dbReference type="Proteomes" id="UP000694846">
    <property type="component" value="Unplaced"/>
</dbReference>
<dbReference type="PANTHER" id="PTHR23119:SF44">
    <property type="entry name" value="PROTEIN LAP4"/>
    <property type="match status" value="1"/>
</dbReference>
<dbReference type="InterPro" id="IPR003591">
    <property type="entry name" value="Leu-rich_rpt_typical-subtyp"/>
</dbReference>